<accession>A0A1C7EBL7</accession>
<protein>
    <recommendedName>
        <fullName evidence="6">RNA-binding protein KhpB</fullName>
    </recommendedName>
    <alternativeName>
        <fullName evidence="6">RNA-binding protein EloR</fullName>
    </alternativeName>
</protein>
<dbReference type="GO" id="GO:0071555">
    <property type="term" value="P:cell wall organization"/>
    <property type="evidence" value="ECO:0007669"/>
    <property type="project" value="UniProtKB-KW"/>
</dbReference>
<evidence type="ECO:0000256" key="7">
    <source>
        <dbReference type="SAM" id="MobiDB-lite"/>
    </source>
</evidence>
<dbReference type="KEGG" id="ppla:BBI15_11650"/>
<feature type="region of interest" description="Disordered" evidence="7">
    <location>
        <begin position="62"/>
        <end position="121"/>
    </location>
</feature>
<reference evidence="9" key="1">
    <citation type="submission" date="2016-10" db="EMBL/GenBank/DDBJ databases">
        <authorList>
            <person name="See-Too W.S."/>
        </authorList>
    </citation>
    <scope>NUCLEOTIDE SEQUENCE [LARGE SCALE GENOMIC DNA]</scope>
    <source>
        <strain evidence="9">DSM 23997</strain>
    </source>
</reference>
<comment type="subunit">
    <text evidence="6">Forms a complex with KhpA.</text>
</comment>
<dbReference type="InterPro" id="IPR036867">
    <property type="entry name" value="R3H_dom_sf"/>
</dbReference>
<dbReference type="Proteomes" id="UP000092650">
    <property type="component" value="Chromosome"/>
</dbReference>
<dbReference type="EMBL" id="CP016539">
    <property type="protein sequence ID" value="ANU20817.1"/>
    <property type="molecule type" value="Genomic_DNA"/>
</dbReference>
<dbReference type="HAMAP" id="MF_00867">
    <property type="entry name" value="KhpB"/>
    <property type="match status" value="1"/>
</dbReference>
<dbReference type="GO" id="GO:0009252">
    <property type="term" value="P:peptidoglycan biosynthetic process"/>
    <property type="evidence" value="ECO:0007669"/>
    <property type="project" value="UniProtKB-UniRule"/>
</dbReference>
<dbReference type="GO" id="GO:0003723">
    <property type="term" value="F:RNA binding"/>
    <property type="evidence" value="ECO:0007669"/>
    <property type="project" value="UniProtKB-UniRule"/>
</dbReference>
<dbReference type="Gene3D" id="3.30.300.20">
    <property type="match status" value="1"/>
</dbReference>
<dbReference type="NCBIfam" id="NF041568">
    <property type="entry name" value="Jag_EloR"/>
    <property type="match status" value="1"/>
</dbReference>
<feature type="domain" description="R3H" evidence="8">
    <location>
        <begin position="201"/>
        <end position="267"/>
    </location>
</feature>
<evidence type="ECO:0000256" key="5">
    <source>
        <dbReference type="ARBA" id="ARBA00023316"/>
    </source>
</evidence>
<evidence type="ECO:0000256" key="3">
    <source>
        <dbReference type="ARBA" id="ARBA00022960"/>
    </source>
</evidence>
<keyword evidence="2 6" id="KW-0694">RNA-binding</keyword>
<dbReference type="Pfam" id="PF01424">
    <property type="entry name" value="R3H"/>
    <property type="match status" value="1"/>
</dbReference>
<name>A0A1C7EBL7_9BACL</name>
<dbReference type="InterPro" id="IPR038008">
    <property type="entry name" value="Jag_KH"/>
</dbReference>
<dbReference type="PANTHER" id="PTHR35800">
    <property type="entry name" value="PROTEIN JAG"/>
    <property type="match status" value="1"/>
</dbReference>
<dbReference type="Gene3D" id="3.30.30.80">
    <property type="entry name" value="probable RNA-binding protein from clostridium symbiosum atcc 14940"/>
    <property type="match status" value="1"/>
</dbReference>
<evidence type="ECO:0000256" key="4">
    <source>
        <dbReference type="ARBA" id="ARBA00023186"/>
    </source>
</evidence>
<dbReference type="InterPro" id="IPR039247">
    <property type="entry name" value="KhpB"/>
</dbReference>
<dbReference type="OrthoDB" id="9794483at2"/>
<dbReference type="GO" id="GO:0005737">
    <property type="term" value="C:cytoplasm"/>
    <property type="evidence" value="ECO:0007669"/>
    <property type="project" value="UniProtKB-SubCell"/>
</dbReference>
<evidence type="ECO:0000313" key="10">
    <source>
        <dbReference type="Proteomes" id="UP000092650"/>
    </source>
</evidence>
<keyword evidence="3 6" id="KW-0133">Cell shape</keyword>
<dbReference type="GO" id="GO:0008360">
    <property type="term" value="P:regulation of cell shape"/>
    <property type="evidence" value="ECO:0007669"/>
    <property type="project" value="UniProtKB-KW"/>
</dbReference>
<evidence type="ECO:0000256" key="2">
    <source>
        <dbReference type="ARBA" id="ARBA00022884"/>
    </source>
</evidence>
<dbReference type="Pfam" id="PF14804">
    <property type="entry name" value="Jag_N"/>
    <property type="match status" value="1"/>
</dbReference>
<dbReference type="SMART" id="SM00393">
    <property type="entry name" value="R3H"/>
    <property type="match status" value="1"/>
</dbReference>
<comment type="caution">
    <text evidence="6">Lacks conserved residue(s) required for the propagation of feature annotation.</text>
</comment>
<dbReference type="PROSITE" id="PS51061">
    <property type="entry name" value="R3H"/>
    <property type="match status" value="1"/>
</dbReference>
<comment type="subcellular location">
    <subcellularLocation>
        <location evidence="6">Cytoplasm</location>
    </subcellularLocation>
</comment>
<keyword evidence="4 6" id="KW-0143">Chaperone</keyword>
<evidence type="ECO:0000256" key="6">
    <source>
        <dbReference type="HAMAP-Rule" id="MF_00867"/>
    </source>
</evidence>
<dbReference type="InterPro" id="IPR015946">
    <property type="entry name" value="KH_dom-like_a/b"/>
</dbReference>
<dbReference type="SMART" id="SM01245">
    <property type="entry name" value="Jag_N"/>
    <property type="match status" value="1"/>
</dbReference>
<gene>
    <name evidence="6" type="primary">khpB</name>
    <name evidence="6" type="synonym">eloR</name>
    <name evidence="9" type="ORF">BBI15_11650</name>
</gene>
<keyword evidence="10" id="KW-1185">Reference proteome</keyword>
<dbReference type="SUPFAM" id="SSF82708">
    <property type="entry name" value="R3H domain"/>
    <property type="match status" value="1"/>
</dbReference>
<keyword evidence="1 6" id="KW-0963">Cytoplasm</keyword>
<dbReference type="CDD" id="cd02414">
    <property type="entry name" value="KH-II_Jag"/>
    <property type="match status" value="1"/>
</dbReference>
<dbReference type="CDD" id="cd02644">
    <property type="entry name" value="R3H_jag"/>
    <property type="match status" value="1"/>
</dbReference>
<dbReference type="PANTHER" id="PTHR35800:SF1">
    <property type="entry name" value="RNA-BINDING PROTEIN KHPB"/>
    <property type="match status" value="1"/>
</dbReference>
<dbReference type="InterPro" id="IPR034079">
    <property type="entry name" value="R3H_KhpB"/>
</dbReference>
<comment type="function">
    <text evidence="6">A probable RNA chaperone. Forms a complex with KhpA which binds to cellular RNA and controls its expression. Plays a role in peptidoglycan (PG) homeostasis and cell length regulation.</text>
</comment>
<sequence length="267" mass="30093">MKHLTQTGKTVEQAIENALEKLKKSRDEVTVRIVEEGKKGFFGFGAKDAEVEVTVMETGQVEAEKAPLQTEKVPEQADSAKPSEEEIAAEMPSAPPEEGEEPDFGSTPSETAVKPSNDKAIEETKNYLQDVAKGMKIDDLTVAHEKQGKTVRFKLESEKVAMLIGKRGQTLNSLQQLAQLVANRHAEQFMIVELDAENYRERRQETLEQLADRMADKAIRTGNRVQFEPMPSYERKVIHQALSRRLDIDTYSEGKDPNRYLVIEPHK</sequence>
<dbReference type="AlphaFoldDB" id="A0A1C7EBL7"/>
<dbReference type="Pfam" id="PF13083">
    <property type="entry name" value="KH_KhpA-B"/>
    <property type="match status" value="1"/>
</dbReference>
<comment type="similarity">
    <text evidence="6">Belongs to the KhpB RNA-binding protein family.</text>
</comment>
<proteinExistence type="inferred from homology"/>
<dbReference type="InterPro" id="IPR038247">
    <property type="entry name" value="Jag_N_dom_sf"/>
</dbReference>
<evidence type="ECO:0000259" key="8">
    <source>
        <dbReference type="PROSITE" id="PS51061"/>
    </source>
</evidence>
<evidence type="ECO:0000256" key="1">
    <source>
        <dbReference type="ARBA" id="ARBA00022490"/>
    </source>
</evidence>
<dbReference type="InterPro" id="IPR001374">
    <property type="entry name" value="R3H_dom"/>
</dbReference>
<evidence type="ECO:0000313" key="9">
    <source>
        <dbReference type="EMBL" id="ANU20817.1"/>
    </source>
</evidence>
<organism evidence="9 10">
    <name type="scientific">Planococcus plakortidis</name>
    <dbReference type="NCBI Taxonomy" id="1038856"/>
    <lineage>
        <taxon>Bacteria</taxon>
        <taxon>Bacillati</taxon>
        <taxon>Bacillota</taxon>
        <taxon>Bacilli</taxon>
        <taxon>Bacillales</taxon>
        <taxon>Caryophanaceae</taxon>
        <taxon>Planococcus</taxon>
    </lineage>
</organism>
<dbReference type="InterPro" id="IPR032782">
    <property type="entry name" value="KhpB_N"/>
</dbReference>
<dbReference type="RefSeq" id="WP_068871168.1">
    <property type="nucleotide sequence ID" value="NZ_CP016539.2"/>
</dbReference>
<dbReference type="STRING" id="1038856.BBI15_11650"/>
<keyword evidence="5 6" id="KW-0961">Cell wall biogenesis/degradation</keyword>
<dbReference type="Gene3D" id="3.30.1370.50">
    <property type="entry name" value="R3H-like domain"/>
    <property type="match status" value="1"/>
</dbReference>
<comment type="domain">
    <text evidence="6">Has an N-terminal Jag-N domain and 2 RNA-binding domains (KH and R3H).</text>
</comment>